<keyword evidence="3 5" id="KW-0808">Transferase</keyword>
<name>A0A167GNM1_CALVF</name>
<dbReference type="PANTHER" id="PTHR11926:SF1494">
    <property type="entry name" value="FLAVONOL 3-O-GLUCOSYLTRANSFERASE UGT76E12-RELATED"/>
    <property type="match status" value="1"/>
</dbReference>
<evidence type="ECO:0000256" key="4">
    <source>
        <dbReference type="SAM" id="MobiDB-lite"/>
    </source>
</evidence>
<proteinExistence type="inferred from homology"/>
<sequence length="621" mass="67442">MSQDRSPTWSLTESMVRHALLIPFFAWGHLRPECALAVTLVRKFTDLVISFLCEVDFVQRAKDEMLRQCASDEERTTLLSRIRVIAYGNPQPQLTPELITMLMQMDPRHLNSPTLESCADAVEIVGKLMGERVFLDKIGADWGPVGAVPKLVIADVMMGNVILPVKEKYDVWVFLWWIGNTASFTRMYAPMKHGGRVEGYASECEALFADEEKRNGRSFGDIARDLWIRDHRVPGDIVKLAGLPPYFQWEDFPQQFWFPTIYSSLAVGGKVVDAADGFMMTTLEELETEAHKDMIQWARPRRVLCLGPQLPPALLSEDSAAAGEALAKLDVNYHAPPANTAANGHANEDLNGHPNGKDDAAPEGVANGDVHAEAKVANEHVNGATNGVNGDANGSSHGGTVDPAIAFLDKALASHGPGSALYISFGSVFFPPEKHAKLLFETLLTLEKPMPFVMTMSRGSLPEELQAALQASGRGLVVPWAPQQAVLSHPGLGWMLTHCGGGGTFESLSSGVPVIGWPFMGDQPQHALWVSQVLDTGFDLVQVRTGVPLPALRGDLAAGGTPVVGTEDAIREELRGVLESAQGKDGVRKRENAKRVRELILQGVGKGGSAERALGELEFIL</sequence>
<dbReference type="GO" id="GO:0080044">
    <property type="term" value="F:quercetin 7-O-glucosyltransferase activity"/>
    <property type="evidence" value="ECO:0007669"/>
    <property type="project" value="TreeGrafter"/>
</dbReference>
<dbReference type="PANTHER" id="PTHR11926">
    <property type="entry name" value="GLUCOSYL/GLUCURONOSYL TRANSFERASES"/>
    <property type="match status" value="1"/>
</dbReference>
<dbReference type="EMBL" id="KV417335">
    <property type="protein sequence ID" value="KZO90748.1"/>
    <property type="molecule type" value="Genomic_DNA"/>
</dbReference>
<reference evidence="5 6" key="1">
    <citation type="journal article" date="2016" name="Mol. Biol. Evol.">
        <title>Comparative Genomics of Early-Diverging Mushroom-Forming Fungi Provides Insights into the Origins of Lignocellulose Decay Capabilities.</title>
        <authorList>
            <person name="Nagy L.G."/>
            <person name="Riley R."/>
            <person name="Tritt A."/>
            <person name="Adam C."/>
            <person name="Daum C."/>
            <person name="Floudas D."/>
            <person name="Sun H."/>
            <person name="Yadav J.S."/>
            <person name="Pangilinan J."/>
            <person name="Larsson K.H."/>
            <person name="Matsuura K."/>
            <person name="Barry K."/>
            <person name="Labutti K."/>
            <person name="Kuo R."/>
            <person name="Ohm R.A."/>
            <person name="Bhattacharya S.S."/>
            <person name="Shirouzu T."/>
            <person name="Yoshinaga Y."/>
            <person name="Martin F.M."/>
            <person name="Grigoriev I.V."/>
            <person name="Hibbett D.S."/>
        </authorList>
    </citation>
    <scope>NUCLEOTIDE SEQUENCE [LARGE SCALE GENOMIC DNA]</scope>
    <source>
        <strain evidence="5 6">TUFC12733</strain>
    </source>
</reference>
<feature type="compositionally biased region" description="Basic and acidic residues" evidence="4">
    <location>
        <begin position="346"/>
        <end position="360"/>
    </location>
</feature>
<evidence type="ECO:0000256" key="2">
    <source>
        <dbReference type="ARBA" id="ARBA00022676"/>
    </source>
</evidence>
<gene>
    <name evidence="5" type="ORF">CALVIDRAFT_602728</name>
</gene>
<dbReference type="SUPFAM" id="SSF53756">
    <property type="entry name" value="UDP-Glycosyltransferase/glycogen phosphorylase"/>
    <property type="match status" value="2"/>
</dbReference>
<dbReference type="GO" id="GO:0080043">
    <property type="term" value="F:quercetin 3-O-glucosyltransferase activity"/>
    <property type="evidence" value="ECO:0007669"/>
    <property type="project" value="TreeGrafter"/>
</dbReference>
<dbReference type="Gene3D" id="3.40.50.2000">
    <property type="entry name" value="Glycogen Phosphorylase B"/>
    <property type="match status" value="2"/>
</dbReference>
<dbReference type="Proteomes" id="UP000076738">
    <property type="component" value="Unassembled WGS sequence"/>
</dbReference>
<comment type="similarity">
    <text evidence="1">Belongs to the UDP-glycosyltransferase family.</text>
</comment>
<evidence type="ECO:0000313" key="5">
    <source>
        <dbReference type="EMBL" id="KZO90748.1"/>
    </source>
</evidence>
<organism evidence="5 6">
    <name type="scientific">Calocera viscosa (strain TUFC12733)</name>
    <dbReference type="NCBI Taxonomy" id="1330018"/>
    <lineage>
        <taxon>Eukaryota</taxon>
        <taxon>Fungi</taxon>
        <taxon>Dikarya</taxon>
        <taxon>Basidiomycota</taxon>
        <taxon>Agaricomycotina</taxon>
        <taxon>Dacrymycetes</taxon>
        <taxon>Dacrymycetales</taxon>
        <taxon>Dacrymycetaceae</taxon>
        <taxon>Calocera</taxon>
    </lineage>
</organism>
<dbReference type="Pfam" id="PF00201">
    <property type="entry name" value="UDPGT"/>
    <property type="match status" value="1"/>
</dbReference>
<evidence type="ECO:0000256" key="3">
    <source>
        <dbReference type="ARBA" id="ARBA00022679"/>
    </source>
</evidence>
<dbReference type="AlphaFoldDB" id="A0A167GNM1"/>
<evidence type="ECO:0000313" key="6">
    <source>
        <dbReference type="Proteomes" id="UP000076738"/>
    </source>
</evidence>
<accession>A0A167GNM1</accession>
<evidence type="ECO:0000256" key="1">
    <source>
        <dbReference type="ARBA" id="ARBA00009995"/>
    </source>
</evidence>
<keyword evidence="6" id="KW-1185">Reference proteome</keyword>
<dbReference type="OrthoDB" id="5835829at2759"/>
<dbReference type="InterPro" id="IPR002213">
    <property type="entry name" value="UDP_glucos_trans"/>
</dbReference>
<protein>
    <submittedName>
        <fullName evidence="5">Glycosyltransferase family 1 protein</fullName>
    </submittedName>
</protein>
<feature type="region of interest" description="Disordered" evidence="4">
    <location>
        <begin position="337"/>
        <end position="365"/>
    </location>
</feature>
<keyword evidence="2" id="KW-0328">Glycosyltransferase</keyword>